<evidence type="ECO:0000313" key="1">
    <source>
        <dbReference type="EMBL" id="MCD9559610.1"/>
    </source>
</evidence>
<keyword evidence="2" id="KW-1185">Reference proteome</keyword>
<dbReference type="Proteomes" id="UP000823775">
    <property type="component" value="Unassembled WGS sequence"/>
</dbReference>
<organism evidence="1 2">
    <name type="scientific">Datura stramonium</name>
    <name type="common">Jimsonweed</name>
    <name type="synonym">Common thornapple</name>
    <dbReference type="NCBI Taxonomy" id="4076"/>
    <lineage>
        <taxon>Eukaryota</taxon>
        <taxon>Viridiplantae</taxon>
        <taxon>Streptophyta</taxon>
        <taxon>Embryophyta</taxon>
        <taxon>Tracheophyta</taxon>
        <taxon>Spermatophyta</taxon>
        <taxon>Magnoliopsida</taxon>
        <taxon>eudicotyledons</taxon>
        <taxon>Gunneridae</taxon>
        <taxon>Pentapetalae</taxon>
        <taxon>asterids</taxon>
        <taxon>lamiids</taxon>
        <taxon>Solanales</taxon>
        <taxon>Solanaceae</taxon>
        <taxon>Solanoideae</taxon>
        <taxon>Datureae</taxon>
        <taxon>Datura</taxon>
    </lineage>
</organism>
<protein>
    <submittedName>
        <fullName evidence="1">Uncharacterized protein</fullName>
    </submittedName>
</protein>
<reference evidence="1 2" key="1">
    <citation type="journal article" date="2021" name="BMC Genomics">
        <title>Datura genome reveals duplications of psychoactive alkaloid biosynthetic genes and high mutation rate following tissue culture.</title>
        <authorList>
            <person name="Rajewski A."/>
            <person name="Carter-House D."/>
            <person name="Stajich J."/>
            <person name="Litt A."/>
        </authorList>
    </citation>
    <scope>NUCLEOTIDE SEQUENCE [LARGE SCALE GENOMIC DNA]</scope>
    <source>
        <strain evidence="1">AR-01</strain>
    </source>
</reference>
<dbReference type="EMBL" id="JACEIK010002175">
    <property type="protein sequence ID" value="MCD9559610.1"/>
    <property type="molecule type" value="Genomic_DNA"/>
</dbReference>
<proteinExistence type="predicted"/>
<name>A0ABS8UNC8_DATST</name>
<sequence>MRLSNVLEALMPNDGRLPVPQTNSQVQIQVQLNLANEYILVYPSLTPAYLGLQPSGNRKIIRISWIFSHQSSMHAKSIEPR</sequence>
<comment type="caution">
    <text evidence="1">The sequence shown here is derived from an EMBL/GenBank/DDBJ whole genome shotgun (WGS) entry which is preliminary data.</text>
</comment>
<feature type="non-terminal residue" evidence="1">
    <location>
        <position position="81"/>
    </location>
</feature>
<evidence type="ECO:0000313" key="2">
    <source>
        <dbReference type="Proteomes" id="UP000823775"/>
    </source>
</evidence>
<gene>
    <name evidence="1" type="ORF">HAX54_017668</name>
</gene>
<accession>A0ABS8UNC8</accession>